<sequence length="153" mass="17455">MSRKIEVLTRTLSNARIVDLEAHIDHEQSDDIKKFSMSVSCVEDELLKDKDSDIYTRIVKMGVMVDVYQKDEEKAFARFKILVEARAFDSLGDKAEKKFQDELLGDCVVTAYEYAKNELYSVMHSMAIQPLVLPTANRKNLMRSVKALAKDSS</sequence>
<gene>
    <name evidence="1" type="ORF">HXK26_00180</name>
</gene>
<name>A0A930YSP0_9ACTN</name>
<proteinExistence type="predicted"/>
<evidence type="ECO:0000313" key="1">
    <source>
        <dbReference type="EMBL" id="MBF4807112.1"/>
    </source>
</evidence>
<dbReference type="Proteomes" id="UP000698335">
    <property type="component" value="Unassembled WGS sequence"/>
</dbReference>
<evidence type="ECO:0000313" key="2">
    <source>
        <dbReference type="Proteomes" id="UP000698335"/>
    </source>
</evidence>
<organism evidence="1 2">
    <name type="scientific">Lancefieldella rimae</name>
    <dbReference type="NCBI Taxonomy" id="1383"/>
    <lineage>
        <taxon>Bacteria</taxon>
        <taxon>Bacillati</taxon>
        <taxon>Actinomycetota</taxon>
        <taxon>Coriobacteriia</taxon>
        <taxon>Coriobacteriales</taxon>
        <taxon>Atopobiaceae</taxon>
        <taxon>Lancefieldella</taxon>
    </lineage>
</organism>
<accession>A0A930YSP0</accession>
<protein>
    <submittedName>
        <fullName evidence="1">Uncharacterized protein</fullName>
    </submittedName>
</protein>
<comment type="caution">
    <text evidence="1">The sequence shown here is derived from an EMBL/GenBank/DDBJ whole genome shotgun (WGS) entry which is preliminary data.</text>
</comment>
<dbReference type="AlphaFoldDB" id="A0A930YSP0"/>
<dbReference type="EMBL" id="JABZGW010000002">
    <property type="protein sequence ID" value="MBF4807112.1"/>
    <property type="molecule type" value="Genomic_DNA"/>
</dbReference>
<reference evidence="1" key="1">
    <citation type="submission" date="2020-04" db="EMBL/GenBank/DDBJ databases">
        <title>Deep metagenomics examines the oral microbiome during advanced dental caries in children, revealing novel taxa and co-occurrences with host molecules.</title>
        <authorList>
            <person name="Baker J.L."/>
            <person name="Morton J.T."/>
            <person name="Dinis M."/>
            <person name="Alvarez R."/>
            <person name="Tran N.C."/>
            <person name="Knight R."/>
            <person name="Edlund A."/>
        </authorList>
    </citation>
    <scope>NUCLEOTIDE SEQUENCE</scope>
    <source>
        <strain evidence="1">JCVI_38_bin.5</strain>
    </source>
</reference>